<organism evidence="2 3">
    <name type="scientific">Laribacter hongkongensis</name>
    <dbReference type="NCBI Taxonomy" id="168471"/>
    <lineage>
        <taxon>Bacteria</taxon>
        <taxon>Pseudomonadati</taxon>
        <taxon>Pseudomonadota</taxon>
        <taxon>Betaproteobacteria</taxon>
        <taxon>Neisseriales</taxon>
        <taxon>Aquaspirillaceae</taxon>
        <taxon>Laribacter</taxon>
    </lineage>
</organism>
<evidence type="ECO:0000256" key="1">
    <source>
        <dbReference type="SAM" id="SignalP"/>
    </source>
</evidence>
<dbReference type="EMBL" id="CP022115">
    <property type="protein sequence ID" value="ASJ23701.1"/>
    <property type="molecule type" value="Genomic_DNA"/>
</dbReference>
<dbReference type="Pfam" id="PF11937">
    <property type="entry name" value="DUF3455"/>
    <property type="match status" value="1"/>
</dbReference>
<protein>
    <submittedName>
        <fullName evidence="2">DUF3455 domain containing protein</fullName>
    </submittedName>
</protein>
<dbReference type="OrthoDB" id="193535at2"/>
<feature type="signal peptide" evidence="1">
    <location>
        <begin position="1"/>
        <end position="25"/>
    </location>
</feature>
<gene>
    <name evidence="2" type="ORF">LHGZ1_0870</name>
</gene>
<dbReference type="AlphaFoldDB" id="A0A248LGR8"/>
<dbReference type="PANTHER" id="PTHR35567">
    <property type="entry name" value="MALATE DEHYDROGENASE (AFU_ORTHOLOGUE AFUA_2G13800)"/>
    <property type="match status" value="1"/>
</dbReference>
<evidence type="ECO:0000313" key="3">
    <source>
        <dbReference type="Proteomes" id="UP000197424"/>
    </source>
</evidence>
<dbReference type="InterPro" id="IPR021851">
    <property type="entry name" value="DUF3455"/>
</dbReference>
<sequence length="176" mass="18618">MSITIRKLPYPVVLLAALATWQAHADNVMLPEQIRVPAGSKEIAAMHAVGDLTYECKVQANDASAYSWQVLGPEAQLSAKNGKMKGRYYGPPATWEGADGSKVVAAQQAVAPNGAGNIPLQLAKATQTSGNGVFSKVQFVQRLDTVGGTAPNIPCSGMNAGTKHKVGYSADYVFWQ</sequence>
<reference evidence="3" key="1">
    <citation type="submission" date="2017-06" db="EMBL/GenBank/DDBJ databases">
        <title>Whole genome sequence of Laribacter hongkongensis LHGZ1.</title>
        <authorList>
            <person name="Chen D."/>
            <person name="Wu H."/>
            <person name="Chen J."/>
        </authorList>
    </citation>
    <scope>NUCLEOTIDE SEQUENCE [LARGE SCALE GENOMIC DNA]</scope>
    <source>
        <strain evidence="3">LHGZ1</strain>
    </source>
</reference>
<accession>A0A248LGR8</accession>
<dbReference type="Proteomes" id="UP000197424">
    <property type="component" value="Chromosome"/>
</dbReference>
<dbReference type="RefSeq" id="WP_088860247.1">
    <property type="nucleotide sequence ID" value="NZ_CP022115.1"/>
</dbReference>
<name>A0A248LGR8_9NEIS</name>
<keyword evidence="1" id="KW-0732">Signal</keyword>
<dbReference type="PANTHER" id="PTHR35567:SF1">
    <property type="entry name" value="CONSERVED FUNGAL PROTEIN (AFU_ORTHOLOGUE AFUA_1G14230)"/>
    <property type="match status" value="1"/>
</dbReference>
<evidence type="ECO:0000313" key="2">
    <source>
        <dbReference type="EMBL" id="ASJ23701.1"/>
    </source>
</evidence>
<feature type="chain" id="PRO_5013168243" evidence="1">
    <location>
        <begin position="26"/>
        <end position="176"/>
    </location>
</feature>
<proteinExistence type="predicted"/>